<keyword evidence="2 3" id="KW-0732">Signal</keyword>
<comment type="similarity">
    <text evidence="1">Belongs to the leucine-binding protein family.</text>
</comment>
<evidence type="ECO:0000313" key="6">
    <source>
        <dbReference type="Proteomes" id="UP000283128"/>
    </source>
</evidence>
<sequence length="431" mass="45529">MTGRRRTTTSRTPRTLRSAALSAGVWAACASLAAGCGIIPGTTGGSGDPVTVMTWAPEKTQATNMPGMPAMARAYARWVNAHGGIHGRRLRVITCNDDNDTVGAARCARDAVEQKAVAVVGSYSQYASDFLGPLESAGIPYLGGYGVTDEEFASPLSYPVNGGQPALMAGNGRQLAAAGCTRTSLVRPDTVAGDQLPLLLDTGLSAARGKAADIRAAEDATDYTDQARQALSRAGADPTAKGCVTAVLGDRTDTFFDSFRRTRDAYPKVRVSTVLGSVDQTVIDRSGGKSGVYEGAYVTGWYPVATDKRWANMRKVISEQAFGDNRIDPADAGVQTTWIAYTVLQQVVESLGDGEVSAHSVRNALDGGLKVRTGGLTPTLSWRFEDMIAARGFPRLVNADVTYQVVRDGRLVSARRGLVDVSRTLEATPEG</sequence>
<dbReference type="Gene3D" id="3.40.50.2300">
    <property type="match status" value="2"/>
</dbReference>
<dbReference type="EMBL" id="RZYA01000013">
    <property type="protein sequence ID" value="RVU21391.1"/>
    <property type="molecule type" value="Genomic_DNA"/>
</dbReference>
<evidence type="ECO:0000256" key="2">
    <source>
        <dbReference type="ARBA" id="ARBA00022729"/>
    </source>
</evidence>
<dbReference type="InterPro" id="IPR028081">
    <property type="entry name" value="Leu-bd"/>
</dbReference>
<name>A0A437PGI6_9ACTN</name>
<keyword evidence="6" id="KW-1185">Reference proteome</keyword>
<proteinExistence type="inferred from homology"/>
<evidence type="ECO:0000256" key="1">
    <source>
        <dbReference type="ARBA" id="ARBA00010062"/>
    </source>
</evidence>
<feature type="chain" id="PRO_5018996104" description="Leucine-binding protein domain-containing protein" evidence="3">
    <location>
        <begin position="34"/>
        <end position="431"/>
    </location>
</feature>
<evidence type="ECO:0000256" key="3">
    <source>
        <dbReference type="SAM" id="SignalP"/>
    </source>
</evidence>
<dbReference type="PROSITE" id="PS51257">
    <property type="entry name" value="PROKAR_LIPOPROTEIN"/>
    <property type="match status" value="1"/>
</dbReference>
<feature type="domain" description="Leucine-binding protein" evidence="4">
    <location>
        <begin position="62"/>
        <end position="372"/>
    </location>
</feature>
<dbReference type="Pfam" id="PF13458">
    <property type="entry name" value="Peripla_BP_6"/>
    <property type="match status" value="1"/>
</dbReference>
<evidence type="ECO:0000259" key="4">
    <source>
        <dbReference type="Pfam" id="PF13458"/>
    </source>
</evidence>
<comment type="caution">
    <text evidence="5">The sequence shown here is derived from an EMBL/GenBank/DDBJ whole genome shotgun (WGS) entry which is preliminary data.</text>
</comment>
<dbReference type="SUPFAM" id="SSF53822">
    <property type="entry name" value="Periplasmic binding protein-like I"/>
    <property type="match status" value="1"/>
</dbReference>
<protein>
    <recommendedName>
        <fullName evidence="4">Leucine-binding protein domain-containing protein</fullName>
    </recommendedName>
</protein>
<gene>
    <name evidence="5" type="ORF">EOT10_25555</name>
</gene>
<accession>A0A437PGI6</accession>
<dbReference type="Proteomes" id="UP000283128">
    <property type="component" value="Unassembled WGS sequence"/>
</dbReference>
<reference evidence="5 6" key="1">
    <citation type="submission" date="2019-01" db="EMBL/GenBank/DDBJ databases">
        <title>Genome sequences of Streptomyces and Rhizobium isolates collected from root and soil.</title>
        <authorList>
            <person name="Chhettri S."/>
            <person name="Sevigny J.L."/>
            <person name="Sen A."/>
            <person name="Ennis N."/>
            <person name="Tisa L."/>
        </authorList>
    </citation>
    <scope>NUCLEOTIDE SEQUENCE [LARGE SCALE GENOMIC DNA]</scope>
    <source>
        <strain evidence="5 6">San01</strain>
    </source>
</reference>
<dbReference type="AlphaFoldDB" id="A0A437PGI6"/>
<evidence type="ECO:0000313" key="5">
    <source>
        <dbReference type="EMBL" id="RVU21391.1"/>
    </source>
</evidence>
<dbReference type="OrthoDB" id="3205678at2"/>
<dbReference type="InterPro" id="IPR028082">
    <property type="entry name" value="Peripla_BP_I"/>
</dbReference>
<organism evidence="5 6">
    <name type="scientific">Streptomyces antnestii</name>
    <dbReference type="NCBI Taxonomy" id="2494256"/>
    <lineage>
        <taxon>Bacteria</taxon>
        <taxon>Bacillati</taxon>
        <taxon>Actinomycetota</taxon>
        <taxon>Actinomycetes</taxon>
        <taxon>Kitasatosporales</taxon>
        <taxon>Streptomycetaceae</taxon>
        <taxon>Streptomyces</taxon>
    </lineage>
</organism>
<feature type="signal peptide" evidence="3">
    <location>
        <begin position="1"/>
        <end position="33"/>
    </location>
</feature>
<dbReference type="RefSeq" id="WP_127830672.1">
    <property type="nucleotide sequence ID" value="NZ_RZYA01000013.1"/>
</dbReference>